<keyword evidence="3" id="KW-1185">Reference proteome</keyword>
<dbReference type="Pfam" id="PF04149">
    <property type="entry name" value="DUF397"/>
    <property type="match status" value="1"/>
</dbReference>
<reference evidence="3" key="1">
    <citation type="journal article" date="2019" name="Int. J. Syst. Evol. Microbiol.">
        <title>The Global Catalogue of Microorganisms (GCM) 10K type strain sequencing project: providing services to taxonomists for standard genome sequencing and annotation.</title>
        <authorList>
            <consortium name="The Broad Institute Genomics Platform"/>
            <consortium name="The Broad Institute Genome Sequencing Center for Infectious Disease"/>
            <person name="Wu L."/>
            <person name="Ma J."/>
        </authorList>
    </citation>
    <scope>NUCLEOTIDE SEQUENCE [LARGE SCALE GENOMIC DNA]</scope>
    <source>
        <strain evidence="3">JCM 12607</strain>
    </source>
</reference>
<sequence length="64" mass="6785">MPAHDHWQKSSYCAQGDSCVHVATDVGGGVKLTESSDPTGAILRTTPAAWAALVRTLKPGHRKD</sequence>
<organism evidence="2 3">
    <name type="scientific">Streptomyces sanglieri</name>
    <dbReference type="NCBI Taxonomy" id="193460"/>
    <lineage>
        <taxon>Bacteria</taxon>
        <taxon>Bacillati</taxon>
        <taxon>Actinomycetota</taxon>
        <taxon>Actinomycetes</taxon>
        <taxon>Kitasatosporales</taxon>
        <taxon>Streptomycetaceae</taxon>
        <taxon>Streptomyces</taxon>
    </lineage>
</organism>
<name>A0ABW2WZU5_9ACTN</name>
<evidence type="ECO:0000313" key="2">
    <source>
        <dbReference type="EMBL" id="MFD0625816.1"/>
    </source>
</evidence>
<dbReference type="EMBL" id="JBHTGL010000008">
    <property type="protein sequence ID" value="MFD0625816.1"/>
    <property type="molecule type" value="Genomic_DNA"/>
</dbReference>
<feature type="domain" description="DUF397" evidence="1">
    <location>
        <begin position="6"/>
        <end position="58"/>
    </location>
</feature>
<gene>
    <name evidence="2" type="ORF">ACFQ2K_26825</name>
</gene>
<protein>
    <submittedName>
        <fullName evidence="2">DUF397 domain-containing protein</fullName>
    </submittedName>
</protein>
<dbReference type="InterPro" id="IPR007278">
    <property type="entry name" value="DUF397"/>
</dbReference>
<dbReference type="Proteomes" id="UP001596915">
    <property type="component" value="Unassembled WGS sequence"/>
</dbReference>
<accession>A0ABW2WZU5</accession>
<evidence type="ECO:0000259" key="1">
    <source>
        <dbReference type="Pfam" id="PF04149"/>
    </source>
</evidence>
<comment type="caution">
    <text evidence="2">The sequence shown here is derived from an EMBL/GenBank/DDBJ whole genome shotgun (WGS) entry which is preliminary data.</text>
</comment>
<proteinExistence type="predicted"/>
<evidence type="ECO:0000313" key="3">
    <source>
        <dbReference type="Proteomes" id="UP001596915"/>
    </source>
</evidence>